<organism evidence="3 4">
    <name type="scientific">Trichoplax adhaerens</name>
    <name type="common">Trichoplax reptans</name>
    <dbReference type="NCBI Taxonomy" id="10228"/>
    <lineage>
        <taxon>Eukaryota</taxon>
        <taxon>Metazoa</taxon>
        <taxon>Placozoa</taxon>
        <taxon>Uniplacotomia</taxon>
        <taxon>Trichoplacea</taxon>
        <taxon>Trichoplacidae</taxon>
        <taxon>Trichoplax</taxon>
    </lineage>
</organism>
<dbReference type="CDD" id="cd00934">
    <property type="entry name" value="PTB"/>
    <property type="match status" value="1"/>
</dbReference>
<dbReference type="RefSeq" id="XP_002114269.1">
    <property type="nucleotide sequence ID" value="XM_002114233.1"/>
</dbReference>
<protein>
    <recommendedName>
        <fullName evidence="2">PID domain-containing protein</fullName>
    </recommendedName>
</protein>
<dbReference type="PANTHER" id="PTHR11232">
    <property type="entry name" value="PHOSPHOTYROSINE INTERACTION DOMAIN-CONTAINING FAMILY MEMBER"/>
    <property type="match status" value="1"/>
</dbReference>
<dbReference type="OrthoDB" id="9999955at2759"/>
<name>B3S225_TRIAD</name>
<feature type="compositionally biased region" description="Low complexity" evidence="1">
    <location>
        <begin position="206"/>
        <end position="227"/>
    </location>
</feature>
<dbReference type="InterPro" id="IPR006020">
    <property type="entry name" value="PTB/PI_dom"/>
</dbReference>
<dbReference type="OMA" id="FRMAFAK"/>
<feature type="region of interest" description="Disordered" evidence="1">
    <location>
        <begin position="194"/>
        <end position="234"/>
    </location>
</feature>
<reference evidence="3 4" key="1">
    <citation type="journal article" date="2008" name="Nature">
        <title>The Trichoplax genome and the nature of placozoans.</title>
        <authorList>
            <person name="Srivastava M."/>
            <person name="Begovic E."/>
            <person name="Chapman J."/>
            <person name="Putnam N.H."/>
            <person name="Hellsten U."/>
            <person name="Kawashima T."/>
            <person name="Kuo A."/>
            <person name="Mitros T."/>
            <person name="Salamov A."/>
            <person name="Carpenter M.L."/>
            <person name="Signorovitch A.Y."/>
            <person name="Moreno M.A."/>
            <person name="Kamm K."/>
            <person name="Grimwood J."/>
            <person name="Schmutz J."/>
            <person name="Shapiro H."/>
            <person name="Grigoriev I.V."/>
            <person name="Buss L.W."/>
            <person name="Schierwater B."/>
            <person name="Dellaporta S.L."/>
            <person name="Rokhsar D.S."/>
        </authorList>
    </citation>
    <scope>NUCLEOTIDE SEQUENCE [LARGE SCALE GENOMIC DNA]</scope>
    <source>
        <strain evidence="3 4">Grell-BS-1999</strain>
    </source>
</reference>
<dbReference type="CTD" id="6755482"/>
<dbReference type="SMART" id="SM00462">
    <property type="entry name" value="PTB"/>
    <property type="match status" value="1"/>
</dbReference>
<dbReference type="Proteomes" id="UP000009022">
    <property type="component" value="Unassembled WGS sequence"/>
</dbReference>
<dbReference type="InterPro" id="IPR051133">
    <property type="entry name" value="Adapter_Engulfment-Domain"/>
</dbReference>
<dbReference type="PANTHER" id="PTHR11232:SF45">
    <property type="entry name" value="GENE 7694-RELATED"/>
    <property type="match status" value="1"/>
</dbReference>
<dbReference type="PhylomeDB" id="B3S225"/>
<evidence type="ECO:0000313" key="4">
    <source>
        <dbReference type="Proteomes" id="UP000009022"/>
    </source>
</evidence>
<feature type="domain" description="PID" evidence="2">
    <location>
        <begin position="36"/>
        <end position="163"/>
    </location>
</feature>
<dbReference type="GeneID" id="6755482"/>
<evidence type="ECO:0000259" key="2">
    <source>
        <dbReference type="PROSITE" id="PS01179"/>
    </source>
</evidence>
<dbReference type="Pfam" id="PF00640">
    <property type="entry name" value="PID"/>
    <property type="match status" value="1"/>
</dbReference>
<sequence>MEEEKSGFLKKIGFGRNANYSQHRDDVSNEDRVITGASYQVRYLGYCQVVDKFGTGSDHVEIAIDKVYRESTKKNQKRRMCVRIERDRMLIEDVSTTMSVIDMPLKRISFCSGSKNHPTLYCYITRAEEKNEFHAHVFMCDDVQTARNIITVLGTAFRMAFAKAKLNSKGNENKKMDASSGLTAAANNIKNKALGLSKDDVRPRASSTSRIETSSSPKSKIIAATPPKLLPPPTADGISVRARASTMPSSPNKCSASMFDDFTELARSRSSTSSNDELSKDFTNKAAISGPMNTANLLIDFN</sequence>
<dbReference type="PROSITE" id="PS01179">
    <property type="entry name" value="PID"/>
    <property type="match status" value="1"/>
</dbReference>
<dbReference type="SUPFAM" id="SSF50729">
    <property type="entry name" value="PH domain-like"/>
    <property type="match status" value="1"/>
</dbReference>
<dbReference type="InParanoid" id="B3S225"/>
<accession>B3S225</accession>
<evidence type="ECO:0000256" key="1">
    <source>
        <dbReference type="SAM" id="MobiDB-lite"/>
    </source>
</evidence>
<dbReference type="HOGENOM" id="CLU_922381_0_0_1"/>
<dbReference type="InterPro" id="IPR011993">
    <property type="entry name" value="PH-like_dom_sf"/>
</dbReference>
<dbReference type="eggNOG" id="ENOG502SYVW">
    <property type="taxonomic scope" value="Eukaryota"/>
</dbReference>
<dbReference type="EMBL" id="DS985247">
    <property type="protein sequence ID" value="EDV23359.1"/>
    <property type="molecule type" value="Genomic_DNA"/>
</dbReference>
<dbReference type="STRING" id="10228.B3S225"/>
<dbReference type="KEGG" id="tad:TRIADDRAFT_57901"/>
<dbReference type="AlphaFoldDB" id="B3S225"/>
<gene>
    <name evidence="3" type="ORF">TRIADDRAFT_57901</name>
</gene>
<proteinExistence type="predicted"/>
<evidence type="ECO:0000313" key="3">
    <source>
        <dbReference type="EMBL" id="EDV23359.1"/>
    </source>
</evidence>
<keyword evidence="4" id="KW-1185">Reference proteome</keyword>
<dbReference type="Gene3D" id="2.30.29.30">
    <property type="entry name" value="Pleckstrin-homology domain (PH domain)/Phosphotyrosine-binding domain (PTB)"/>
    <property type="match status" value="1"/>
</dbReference>